<dbReference type="EMBL" id="GL349470">
    <property type="protein sequence ID" value="KNC51822.1"/>
    <property type="molecule type" value="Genomic_DNA"/>
</dbReference>
<dbReference type="eggNOG" id="KOG1373">
    <property type="taxonomic scope" value="Eukaryota"/>
</dbReference>
<evidence type="ECO:0000256" key="1">
    <source>
        <dbReference type="ARBA" id="ARBA00004127"/>
    </source>
</evidence>
<name>A0A0L0DHN1_THETB</name>
<sequence>MSKETKLIYLLEPFMPLLPEVQSPERQIQLREKLMWTAASLFIFLVCCQVPLYGIASSASSDPFYWMRMILAANRGTLMELGITPIVTSGLVIQLLSGAKLISVDQNVRRERELLKGAQKLVGIVITFLHAIANVSSGMYGNLSDIGMGNALLIVVQLIVSGLIVIVLDEMLQKGYGLGAGISLFVTTNVCETIMWKTFSPYAVNQGNGTQFEGAVVAFFYLMMTRSDKVRALKEAFNRPYMPNITNLIATVLVFFIVIFFQGFKVNIPLSSDGTRQKSSYPIKLFYTANMPIMLQSALVSNLMFISQLLWSRFEGNPIAGLLGKWQAMDSRGGQNMPVGGLAYYISRPESLSGFVADPLRAVFYIVFVLGTCAAISRLWINVSNSTPGDVLKQLKAQRMSMPGHRDASLKRVLNMYIPIAASFGGLCIGALSIVADLMGALGSGTSILLAVTNIYEYYEIVAREAAGGSLIGAIF</sequence>
<evidence type="ECO:0000256" key="4">
    <source>
        <dbReference type="ARBA" id="ARBA00022692"/>
    </source>
</evidence>
<keyword evidence="6 10" id="KW-1133">Transmembrane helix</keyword>
<dbReference type="STRING" id="461836.A0A0L0DHN1"/>
<dbReference type="GeneID" id="25566723"/>
<evidence type="ECO:0000256" key="3">
    <source>
        <dbReference type="ARBA" id="ARBA00022448"/>
    </source>
</evidence>
<dbReference type="NCBIfam" id="NF006341">
    <property type="entry name" value="PRK08568.1-5"/>
    <property type="match status" value="1"/>
</dbReference>
<keyword evidence="4 10" id="KW-0812">Transmembrane</keyword>
<dbReference type="Pfam" id="PF00344">
    <property type="entry name" value="SecY"/>
    <property type="match status" value="1"/>
</dbReference>
<dbReference type="OMA" id="PMMRQMF"/>
<feature type="transmembrane region" description="Helical" evidence="10">
    <location>
        <begin position="245"/>
        <end position="264"/>
    </location>
</feature>
<protein>
    <submittedName>
        <fullName evidence="12">Protein transporter Sec61 subunit alpha</fullName>
    </submittedName>
</protein>
<dbReference type="GO" id="GO:0016020">
    <property type="term" value="C:membrane"/>
    <property type="evidence" value="ECO:0007669"/>
    <property type="project" value="InterPro"/>
</dbReference>
<feature type="transmembrane region" description="Helical" evidence="10">
    <location>
        <begin position="175"/>
        <end position="196"/>
    </location>
</feature>
<evidence type="ECO:0000313" key="12">
    <source>
        <dbReference type="EMBL" id="KNC51822.1"/>
    </source>
</evidence>
<feature type="domain" description="Translocon Sec61/SecY plug" evidence="11">
    <location>
        <begin position="42"/>
        <end position="76"/>
    </location>
</feature>
<keyword evidence="8 10" id="KW-0472">Membrane</keyword>
<dbReference type="InterPro" id="IPR002208">
    <property type="entry name" value="SecY/SEC61-alpha"/>
</dbReference>
<dbReference type="NCBIfam" id="TIGR00967">
    <property type="entry name" value="3a0501s007"/>
    <property type="match status" value="1"/>
</dbReference>
<dbReference type="InterPro" id="IPR019561">
    <property type="entry name" value="Translocon_Sec61/SecY_plug_dom"/>
</dbReference>
<evidence type="ECO:0000256" key="2">
    <source>
        <dbReference type="ARBA" id="ARBA00005751"/>
    </source>
</evidence>
<feature type="transmembrane region" description="Helical" evidence="10">
    <location>
        <begin position="284"/>
        <end position="305"/>
    </location>
</feature>
<feature type="transmembrane region" description="Helical" evidence="10">
    <location>
        <begin position="76"/>
        <end position="99"/>
    </location>
</feature>
<feature type="transmembrane region" description="Helical" evidence="10">
    <location>
        <begin position="34"/>
        <end position="56"/>
    </location>
</feature>
<feature type="transmembrane region" description="Helical" evidence="10">
    <location>
        <begin position="120"/>
        <end position="140"/>
    </location>
</feature>
<dbReference type="GO" id="GO:0015031">
    <property type="term" value="P:protein transport"/>
    <property type="evidence" value="ECO:0007669"/>
    <property type="project" value="UniProtKB-KW"/>
</dbReference>
<dbReference type="InterPro" id="IPR030659">
    <property type="entry name" value="SecY_CS"/>
</dbReference>
<dbReference type="PROSITE" id="PS00755">
    <property type="entry name" value="SECY_1"/>
    <property type="match status" value="1"/>
</dbReference>
<dbReference type="SUPFAM" id="SSF103491">
    <property type="entry name" value="Preprotein translocase SecY subunit"/>
    <property type="match status" value="1"/>
</dbReference>
<organism evidence="12 13">
    <name type="scientific">Thecamonas trahens ATCC 50062</name>
    <dbReference type="NCBI Taxonomy" id="461836"/>
    <lineage>
        <taxon>Eukaryota</taxon>
        <taxon>Apusozoa</taxon>
        <taxon>Apusomonadida</taxon>
        <taxon>Apusomonadidae</taxon>
        <taxon>Thecamonas</taxon>
    </lineage>
</organism>
<dbReference type="AlphaFoldDB" id="A0A0L0DHN1"/>
<evidence type="ECO:0000256" key="6">
    <source>
        <dbReference type="ARBA" id="ARBA00022989"/>
    </source>
</evidence>
<dbReference type="PIRSF" id="PIRSF004557">
    <property type="entry name" value="SecY"/>
    <property type="match status" value="1"/>
</dbReference>
<accession>A0A0L0DHN1</accession>
<evidence type="ECO:0000256" key="9">
    <source>
        <dbReference type="RuleBase" id="RU004349"/>
    </source>
</evidence>
<dbReference type="Proteomes" id="UP000054408">
    <property type="component" value="Unassembled WGS sequence"/>
</dbReference>
<dbReference type="GO" id="GO:0012505">
    <property type="term" value="C:endomembrane system"/>
    <property type="evidence" value="ECO:0007669"/>
    <property type="project" value="UniProtKB-SubCell"/>
</dbReference>
<dbReference type="Pfam" id="PF10559">
    <property type="entry name" value="Plug_translocon"/>
    <property type="match status" value="1"/>
</dbReference>
<evidence type="ECO:0000259" key="11">
    <source>
        <dbReference type="Pfam" id="PF10559"/>
    </source>
</evidence>
<dbReference type="PANTHER" id="PTHR10906">
    <property type="entry name" value="SECY/SEC61-ALPHA FAMILY MEMBER"/>
    <property type="match status" value="1"/>
</dbReference>
<evidence type="ECO:0000256" key="8">
    <source>
        <dbReference type="ARBA" id="ARBA00023136"/>
    </source>
</evidence>
<keyword evidence="13" id="KW-1185">Reference proteome</keyword>
<evidence type="ECO:0000256" key="7">
    <source>
        <dbReference type="ARBA" id="ARBA00023010"/>
    </source>
</evidence>
<feature type="transmembrane region" description="Helical" evidence="10">
    <location>
        <begin position="146"/>
        <end position="168"/>
    </location>
</feature>
<keyword evidence="3" id="KW-0813">Transport</keyword>
<evidence type="ECO:0000313" key="13">
    <source>
        <dbReference type="Proteomes" id="UP000054408"/>
    </source>
</evidence>
<proteinExistence type="inferred from homology"/>
<dbReference type="FunFam" id="1.10.3370.10:FF:000009">
    <property type="entry name" value="Pretranslocation protein, alpha subunit, putative"/>
    <property type="match status" value="1"/>
</dbReference>
<comment type="subcellular location">
    <subcellularLocation>
        <location evidence="1">Endomembrane system</location>
        <topology evidence="1">Multi-pass membrane protein</topology>
    </subcellularLocation>
</comment>
<evidence type="ECO:0000256" key="10">
    <source>
        <dbReference type="SAM" id="Phobius"/>
    </source>
</evidence>
<keyword evidence="5" id="KW-0653">Protein transport</keyword>
<comment type="similarity">
    <text evidence="2 9">Belongs to the SecY/SEC61-alpha family.</text>
</comment>
<dbReference type="RefSeq" id="XP_013755687.1">
    <property type="nucleotide sequence ID" value="XM_013900233.1"/>
</dbReference>
<dbReference type="Gene3D" id="1.10.3370.10">
    <property type="entry name" value="SecY subunit domain"/>
    <property type="match status" value="1"/>
</dbReference>
<dbReference type="OrthoDB" id="420669at2759"/>
<feature type="transmembrane region" description="Helical" evidence="10">
    <location>
        <begin position="362"/>
        <end position="381"/>
    </location>
</feature>
<dbReference type="InterPro" id="IPR023201">
    <property type="entry name" value="SecY_dom_sf"/>
</dbReference>
<feature type="transmembrane region" description="Helical" evidence="10">
    <location>
        <begin position="416"/>
        <end position="436"/>
    </location>
</feature>
<reference evidence="12 13" key="1">
    <citation type="submission" date="2010-05" db="EMBL/GenBank/DDBJ databases">
        <title>The Genome Sequence of Thecamonas trahens ATCC 50062.</title>
        <authorList>
            <consortium name="The Broad Institute Genome Sequencing Platform"/>
            <person name="Russ C."/>
            <person name="Cuomo C."/>
            <person name="Shea T."/>
            <person name="Young S.K."/>
            <person name="Zeng Q."/>
            <person name="Koehrsen M."/>
            <person name="Haas B."/>
            <person name="Borodovsky M."/>
            <person name="Guigo R."/>
            <person name="Alvarado L."/>
            <person name="Berlin A."/>
            <person name="Bochicchio J."/>
            <person name="Borenstein D."/>
            <person name="Chapman S."/>
            <person name="Chen Z."/>
            <person name="Freedman E."/>
            <person name="Gellesch M."/>
            <person name="Goldberg J."/>
            <person name="Griggs A."/>
            <person name="Gujja S."/>
            <person name="Heilman E."/>
            <person name="Heiman D."/>
            <person name="Hepburn T."/>
            <person name="Howarth C."/>
            <person name="Jen D."/>
            <person name="Larson L."/>
            <person name="Mehta T."/>
            <person name="Park D."/>
            <person name="Pearson M."/>
            <person name="Roberts A."/>
            <person name="Saif S."/>
            <person name="Shenoy N."/>
            <person name="Sisk P."/>
            <person name="Stolte C."/>
            <person name="Sykes S."/>
            <person name="Thomson T."/>
            <person name="Walk T."/>
            <person name="White J."/>
            <person name="Yandava C."/>
            <person name="Burger G."/>
            <person name="Gray M.W."/>
            <person name="Holland P.W.H."/>
            <person name="King N."/>
            <person name="Lang F.B.F."/>
            <person name="Roger A.J."/>
            <person name="Ruiz-Trillo I."/>
            <person name="Lander E."/>
            <person name="Nusbaum C."/>
        </authorList>
    </citation>
    <scope>NUCLEOTIDE SEQUENCE [LARGE SCALE GENOMIC DNA]</scope>
    <source>
        <strain evidence="12 13">ATCC 50062</strain>
    </source>
</reference>
<gene>
    <name evidence="12" type="ORF">AMSG_07905</name>
</gene>
<evidence type="ECO:0000256" key="5">
    <source>
        <dbReference type="ARBA" id="ARBA00022927"/>
    </source>
</evidence>
<keyword evidence="7" id="KW-0811">Translocation</keyword>